<feature type="compositionally biased region" description="Polar residues" evidence="1">
    <location>
        <begin position="68"/>
        <end position="80"/>
    </location>
</feature>
<reference evidence="3" key="1">
    <citation type="journal article" date="2013" name="Nat. Genet.">
        <title>The duck genome and transcriptome provide insight into an avian influenza virus reservoir species.</title>
        <authorList>
            <person name="Huang Y."/>
            <person name="Li Y."/>
            <person name="Burt D.W."/>
            <person name="Chen H."/>
            <person name="Zhang Y."/>
            <person name="Qian W."/>
            <person name="Kim H."/>
            <person name="Gan S."/>
            <person name="Zhao Y."/>
            <person name="Li J."/>
            <person name="Yi K."/>
            <person name="Feng H."/>
            <person name="Zhu P."/>
            <person name="Li B."/>
            <person name="Liu Q."/>
            <person name="Fairley S."/>
            <person name="Magor K.E."/>
            <person name="Du Z."/>
            <person name="Hu X."/>
            <person name="Goodman L."/>
            <person name="Tafer H."/>
            <person name="Vignal A."/>
            <person name="Lee T."/>
            <person name="Kim K.W."/>
            <person name="Sheng Z."/>
            <person name="An Y."/>
            <person name="Searle S."/>
            <person name="Herrero J."/>
            <person name="Groenen M.A."/>
            <person name="Crooijmans R.P."/>
            <person name="Faraut T."/>
            <person name="Cai Q."/>
            <person name="Webster R.G."/>
            <person name="Aldridge J.R."/>
            <person name="Warren W.C."/>
            <person name="Bartschat S."/>
            <person name="Kehr S."/>
            <person name="Marz M."/>
            <person name="Stadler P.F."/>
            <person name="Smith J."/>
            <person name="Kraus R.H."/>
            <person name="Zhao Y."/>
            <person name="Ren L."/>
            <person name="Fei J."/>
            <person name="Morisson M."/>
            <person name="Kaiser P."/>
            <person name="Griffin D.K."/>
            <person name="Rao M."/>
            <person name="Pitel F."/>
            <person name="Wang J."/>
            <person name="Li N."/>
        </authorList>
    </citation>
    <scope>NUCLEOTIDE SEQUENCE [LARGE SCALE GENOMIC DNA]</scope>
</reference>
<feature type="region of interest" description="Disordered" evidence="1">
    <location>
        <begin position="542"/>
        <end position="584"/>
    </location>
</feature>
<gene>
    <name evidence="2" type="ORF">Anapl_14458</name>
</gene>
<keyword evidence="3" id="KW-1185">Reference proteome</keyword>
<sequence>MLPPDGGCFRANALMASNQAVDSSKSQHDPVLPRKEPRSHQATATLSIPSLGPLGEVAPVDTPHGPTAPSTALLSPSGDTQDPGDLPGLVHDLGPRTGARGCPGASSRARHRAPRGLQASALRSRNQSRAFLASPNNWIDINLEALTGERQSRRSARRKYDRALATSCCSPATVALGGPVPRRAPAGVFVLEGCWVIDLLALLFPLAGVKPAATAGERRRILPGGVFLLEVVPGDEAAGMEVKRPLVTMCPSTEGWMDLGAGRPLLAAQHRGAAAPPGDVSGTAATLVPIRPSARPSPIGSHVEIGDGDTALVALGERGAAPRVGSAPCPQPNATGTEPGQDVLGDSSGTWREQELVAWARWLSPGGPGHVAWLQQALQRHGGDTGPTLGIPKLGGSQRSESSTIRWGQGLSAPSSHSQELWGGHIVTPRVPLTSAAISGLQKGQHHPVAAPKHPQGWFWPRCRDFGTAEPWQQPWVTLPKQPPSASAPVTPGKRHGRTAAGATDVQFASRVGPVSAAWARFCPALPRVKAPGMLQTWVHTEQGANPRPNPATSPPRRNAPDGKGIVASTQKQGMRAEPGQNLR</sequence>
<protein>
    <submittedName>
        <fullName evidence="2">Uncharacterized protein</fullName>
    </submittedName>
</protein>
<evidence type="ECO:0000313" key="3">
    <source>
        <dbReference type="Proteomes" id="UP000296049"/>
    </source>
</evidence>
<feature type="region of interest" description="Disordered" evidence="1">
    <location>
        <begin position="321"/>
        <end position="342"/>
    </location>
</feature>
<feature type="region of interest" description="Disordered" evidence="1">
    <location>
        <begin position="18"/>
        <end position="114"/>
    </location>
</feature>
<evidence type="ECO:0000313" key="2">
    <source>
        <dbReference type="EMBL" id="EOB07386.1"/>
    </source>
</evidence>
<feature type="region of interest" description="Disordered" evidence="1">
    <location>
        <begin position="479"/>
        <end position="502"/>
    </location>
</feature>
<evidence type="ECO:0000256" key="1">
    <source>
        <dbReference type="SAM" id="MobiDB-lite"/>
    </source>
</evidence>
<dbReference type="AlphaFoldDB" id="R0KAS4"/>
<dbReference type="Proteomes" id="UP000296049">
    <property type="component" value="Unassembled WGS sequence"/>
</dbReference>
<name>R0KAS4_ANAPL</name>
<proteinExistence type="predicted"/>
<feature type="compositionally biased region" description="Basic and acidic residues" evidence="1">
    <location>
        <begin position="25"/>
        <end position="39"/>
    </location>
</feature>
<accession>R0KAS4</accession>
<dbReference type="EMBL" id="KB742528">
    <property type="protein sequence ID" value="EOB07386.1"/>
    <property type="molecule type" value="Genomic_DNA"/>
</dbReference>
<organism evidence="2 3">
    <name type="scientific">Anas platyrhynchos</name>
    <name type="common">Mallard</name>
    <name type="synonym">Anas boschas</name>
    <dbReference type="NCBI Taxonomy" id="8839"/>
    <lineage>
        <taxon>Eukaryota</taxon>
        <taxon>Metazoa</taxon>
        <taxon>Chordata</taxon>
        <taxon>Craniata</taxon>
        <taxon>Vertebrata</taxon>
        <taxon>Euteleostomi</taxon>
        <taxon>Archelosauria</taxon>
        <taxon>Archosauria</taxon>
        <taxon>Dinosauria</taxon>
        <taxon>Saurischia</taxon>
        <taxon>Theropoda</taxon>
        <taxon>Coelurosauria</taxon>
        <taxon>Aves</taxon>
        <taxon>Neognathae</taxon>
        <taxon>Galloanserae</taxon>
        <taxon>Anseriformes</taxon>
        <taxon>Anatidae</taxon>
        <taxon>Anatinae</taxon>
        <taxon>Anas</taxon>
    </lineage>
</organism>